<dbReference type="RefSeq" id="WP_345372498.1">
    <property type="nucleotide sequence ID" value="NZ_BAABLM010000001.1"/>
</dbReference>
<feature type="transmembrane region" description="Helical" evidence="9">
    <location>
        <begin position="346"/>
        <end position="366"/>
    </location>
</feature>
<evidence type="ECO:0000256" key="5">
    <source>
        <dbReference type="ARBA" id="ARBA00022989"/>
    </source>
</evidence>
<proteinExistence type="inferred from homology"/>
<comment type="similarity">
    <text evidence="7">Belongs to the glycosyltransferase 87 family.</text>
</comment>
<feature type="compositionally biased region" description="Basic and acidic residues" evidence="8">
    <location>
        <begin position="412"/>
        <end position="422"/>
    </location>
</feature>
<feature type="transmembrane region" description="Helical" evidence="9">
    <location>
        <begin position="267"/>
        <end position="289"/>
    </location>
</feature>
<feature type="transmembrane region" description="Helical" evidence="9">
    <location>
        <begin position="120"/>
        <end position="137"/>
    </location>
</feature>
<keyword evidence="6 9" id="KW-0472">Membrane</keyword>
<evidence type="ECO:0000256" key="8">
    <source>
        <dbReference type="SAM" id="MobiDB-lite"/>
    </source>
</evidence>
<keyword evidence="11" id="KW-1185">Reference proteome</keyword>
<sequence>MPAQRSSSAVAVSATVLLWVGFVVVHLWVSWLAIHGPHLPLGDVVNQYHGWVADGLAGNGWVGLDRVWVYPTLALAPLLFSAALGLAAYVHVWLVLVAVLDAVAFAVLTRGGTRRRALGWWWLAFLVLLGPIAVGRLDSITVPIALVGLLLVSRRPALAAVLLTVGTWIKVWPVALVGAVLISERRWMRILVSVLATSVAVVLLAFVFGGTSAAIFGFVGQQTSRGLQVEAPVSTWWLWLEALHVPGVSTQYDVAINTFQIHGPGTVVAAAVMTPVQLVILVGVVLLGWRARHRGVPSTSILGPLALGLTAALIVGNKVGSPQYVTWLAVVVLAGFVLARDGGPSFVLPGVLTLAIAGLTQVVYPFHYDGLLLAHPGMVLVITLRNALLVALLVVAAVQLWRLDGRRLDGPRLDGPRADRPRGRSAGATSAPVGG</sequence>
<feature type="transmembrane region" description="Helical" evidence="9">
    <location>
        <begin position="194"/>
        <end position="219"/>
    </location>
</feature>
<feature type="transmembrane region" description="Helical" evidence="9">
    <location>
        <begin position="378"/>
        <end position="398"/>
    </location>
</feature>
<accession>A0ABP8VKB8</accession>
<dbReference type="Proteomes" id="UP001501295">
    <property type="component" value="Unassembled WGS sequence"/>
</dbReference>
<evidence type="ECO:0000256" key="7">
    <source>
        <dbReference type="ARBA" id="ARBA00024033"/>
    </source>
</evidence>
<keyword evidence="5 9" id="KW-1133">Transmembrane helix</keyword>
<feature type="region of interest" description="Disordered" evidence="8">
    <location>
        <begin position="412"/>
        <end position="435"/>
    </location>
</feature>
<evidence type="ECO:0000256" key="9">
    <source>
        <dbReference type="SAM" id="Phobius"/>
    </source>
</evidence>
<evidence type="ECO:0000256" key="1">
    <source>
        <dbReference type="ARBA" id="ARBA00004651"/>
    </source>
</evidence>
<evidence type="ECO:0000256" key="2">
    <source>
        <dbReference type="ARBA" id="ARBA00022475"/>
    </source>
</evidence>
<evidence type="ECO:0000256" key="4">
    <source>
        <dbReference type="ARBA" id="ARBA00022692"/>
    </source>
</evidence>
<organism evidence="10 11">
    <name type="scientific">Frondihabitans cladoniiphilus</name>
    <dbReference type="NCBI Taxonomy" id="715785"/>
    <lineage>
        <taxon>Bacteria</taxon>
        <taxon>Bacillati</taxon>
        <taxon>Actinomycetota</taxon>
        <taxon>Actinomycetes</taxon>
        <taxon>Micrococcales</taxon>
        <taxon>Microbacteriaceae</taxon>
        <taxon>Frondihabitans</taxon>
    </lineage>
</organism>
<feature type="transmembrane region" description="Helical" evidence="9">
    <location>
        <begin position="78"/>
        <end position="108"/>
    </location>
</feature>
<comment type="subcellular location">
    <subcellularLocation>
        <location evidence="1">Cell membrane</location>
        <topology evidence="1">Multi-pass membrane protein</topology>
    </subcellularLocation>
</comment>
<keyword evidence="2" id="KW-1003">Cell membrane</keyword>
<comment type="caution">
    <text evidence="10">The sequence shown here is derived from an EMBL/GenBank/DDBJ whole genome shotgun (WGS) entry which is preliminary data.</text>
</comment>
<feature type="transmembrane region" description="Helical" evidence="9">
    <location>
        <begin position="321"/>
        <end position="339"/>
    </location>
</feature>
<evidence type="ECO:0000313" key="11">
    <source>
        <dbReference type="Proteomes" id="UP001501295"/>
    </source>
</evidence>
<feature type="transmembrane region" description="Helical" evidence="9">
    <location>
        <begin position="296"/>
        <end position="315"/>
    </location>
</feature>
<feature type="transmembrane region" description="Helical" evidence="9">
    <location>
        <begin position="12"/>
        <end position="34"/>
    </location>
</feature>
<protein>
    <recommendedName>
        <fullName evidence="12">DUF2029 domain-containing protein</fullName>
    </recommendedName>
</protein>
<reference evidence="11" key="1">
    <citation type="journal article" date="2019" name="Int. J. Syst. Evol. Microbiol.">
        <title>The Global Catalogue of Microorganisms (GCM) 10K type strain sequencing project: providing services to taxonomists for standard genome sequencing and annotation.</title>
        <authorList>
            <consortium name="The Broad Institute Genomics Platform"/>
            <consortium name="The Broad Institute Genome Sequencing Center for Infectious Disease"/>
            <person name="Wu L."/>
            <person name="Ma J."/>
        </authorList>
    </citation>
    <scope>NUCLEOTIDE SEQUENCE [LARGE SCALE GENOMIC DNA]</scope>
    <source>
        <strain evidence="11">JCM 18956</strain>
    </source>
</reference>
<keyword evidence="4 9" id="KW-0812">Transmembrane</keyword>
<evidence type="ECO:0000313" key="10">
    <source>
        <dbReference type="EMBL" id="GAA4665406.1"/>
    </source>
</evidence>
<evidence type="ECO:0000256" key="3">
    <source>
        <dbReference type="ARBA" id="ARBA00022679"/>
    </source>
</evidence>
<name>A0ABP8VKB8_9MICO</name>
<dbReference type="EMBL" id="BAABLM010000001">
    <property type="protein sequence ID" value="GAA4665406.1"/>
    <property type="molecule type" value="Genomic_DNA"/>
</dbReference>
<keyword evidence="3" id="KW-0808">Transferase</keyword>
<dbReference type="InterPro" id="IPR018584">
    <property type="entry name" value="GT87"/>
</dbReference>
<evidence type="ECO:0008006" key="12">
    <source>
        <dbReference type="Google" id="ProtNLM"/>
    </source>
</evidence>
<feature type="transmembrane region" description="Helical" evidence="9">
    <location>
        <begin position="157"/>
        <end position="182"/>
    </location>
</feature>
<dbReference type="Pfam" id="PF09594">
    <property type="entry name" value="GT87"/>
    <property type="match status" value="1"/>
</dbReference>
<evidence type="ECO:0000256" key="6">
    <source>
        <dbReference type="ARBA" id="ARBA00023136"/>
    </source>
</evidence>
<gene>
    <name evidence="10" type="ORF">GCM10025780_03420</name>
</gene>